<dbReference type="Gene3D" id="3.40.50.12230">
    <property type="match status" value="1"/>
</dbReference>
<gene>
    <name evidence="5 8" type="primary">fmt</name>
    <name evidence="8" type="ORF">MMELEA_01320</name>
</gene>
<dbReference type="Proteomes" id="UP000033750">
    <property type="component" value="Unassembled WGS sequence"/>
</dbReference>
<dbReference type="GO" id="GO:0005829">
    <property type="term" value="C:cytosol"/>
    <property type="evidence" value="ECO:0007669"/>
    <property type="project" value="TreeGrafter"/>
</dbReference>
<dbReference type="Pfam" id="PF00551">
    <property type="entry name" value="Formyl_trans_N"/>
    <property type="match status" value="1"/>
</dbReference>
<accession>A0A0F5H0E0</accession>
<dbReference type="STRING" id="29561.MM26B8_04430"/>
<comment type="similarity">
    <text evidence="1 5">Belongs to the Fmt family.</text>
</comment>
<dbReference type="GO" id="GO:0004479">
    <property type="term" value="F:methionyl-tRNA formyltransferase activity"/>
    <property type="evidence" value="ECO:0007669"/>
    <property type="project" value="UniProtKB-UniRule"/>
</dbReference>
<dbReference type="SUPFAM" id="SSF50486">
    <property type="entry name" value="FMT C-terminal domain-like"/>
    <property type="match status" value="1"/>
</dbReference>
<sequence length="279" mass="31799">MLKIVLAGTPKFAVPIFEEIIKNFNVLAIISQPDKPSIRGHKILPTATKSLAEKYNIKCFQPNKIADIENELKSLGYDYLITAAFGQYIPTKILNIAKKMNLNVHGSLLPKYRGASPIQYSLLNGEKETGISLMEMVKEMDAGDIFAKLTYKIEEYDTADILFEKLSILSSKKIVKWIKDLDNNLLTREKQDSNLITLAPKLNKEDAFLNSNLKKQEALNKIKAFSSNPGCYLFLNNRRLKIFLATDKEVKNTIKIDFEDGPIYLLDYQFESKKRIKLI</sequence>
<protein>
    <recommendedName>
        <fullName evidence="2 5">Methionyl-tRNA formyltransferase</fullName>
        <ecNumber evidence="2 5">2.1.2.9</ecNumber>
    </recommendedName>
</protein>
<dbReference type="SUPFAM" id="SSF53328">
    <property type="entry name" value="Formyltransferase"/>
    <property type="match status" value="1"/>
</dbReference>
<evidence type="ECO:0000313" key="9">
    <source>
        <dbReference type="Proteomes" id="UP000033750"/>
    </source>
</evidence>
<feature type="binding site" evidence="5">
    <location>
        <begin position="107"/>
        <end position="110"/>
    </location>
    <ligand>
        <name>(6S)-5,6,7,8-tetrahydrofolate</name>
        <dbReference type="ChEBI" id="CHEBI:57453"/>
    </ligand>
</feature>
<dbReference type="InterPro" id="IPR005794">
    <property type="entry name" value="Fmt"/>
</dbReference>
<organism evidence="8 9">
    <name type="scientific">Mycoplasmopsis meleagridis ATCC 25294</name>
    <dbReference type="NCBI Taxonomy" id="1264554"/>
    <lineage>
        <taxon>Bacteria</taxon>
        <taxon>Bacillati</taxon>
        <taxon>Mycoplasmatota</taxon>
        <taxon>Mycoplasmoidales</taxon>
        <taxon>Metamycoplasmataceae</taxon>
        <taxon>Mycoplasmopsis</taxon>
    </lineage>
</organism>
<dbReference type="InterPro" id="IPR005793">
    <property type="entry name" value="Formyl_trans_C"/>
</dbReference>
<proteinExistence type="inferred from homology"/>
<evidence type="ECO:0000259" key="6">
    <source>
        <dbReference type="Pfam" id="PF00551"/>
    </source>
</evidence>
<dbReference type="RefSeq" id="WP_046097084.1">
    <property type="nucleotide sequence ID" value="NZ_JZXN01000017.1"/>
</dbReference>
<feature type="domain" description="Formyl transferase N-terminal" evidence="6">
    <location>
        <begin position="4"/>
        <end position="174"/>
    </location>
</feature>
<evidence type="ECO:0000313" key="8">
    <source>
        <dbReference type="EMBL" id="KKB26749.1"/>
    </source>
</evidence>
<comment type="catalytic activity">
    <reaction evidence="5">
        <text>L-methionyl-tRNA(fMet) + (6R)-10-formyltetrahydrofolate = N-formyl-L-methionyl-tRNA(fMet) + (6S)-5,6,7,8-tetrahydrofolate + H(+)</text>
        <dbReference type="Rhea" id="RHEA:24380"/>
        <dbReference type="Rhea" id="RHEA-COMP:9952"/>
        <dbReference type="Rhea" id="RHEA-COMP:9953"/>
        <dbReference type="ChEBI" id="CHEBI:15378"/>
        <dbReference type="ChEBI" id="CHEBI:57453"/>
        <dbReference type="ChEBI" id="CHEBI:78530"/>
        <dbReference type="ChEBI" id="CHEBI:78844"/>
        <dbReference type="ChEBI" id="CHEBI:195366"/>
        <dbReference type="EC" id="2.1.2.9"/>
    </reaction>
</comment>
<dbReference type="PANTHER" id="PTHR11138:SF5">
    <property type="entry name" value="METHIONYL-TRNA FORMYLTRANSFERASE, MITOCHONDRIAL"/>
    <property type="match status" value="1"/>
</dbReference>
<keyword evidence="9" id="KW-1185">Reference proteome</keyword>
<dbReference type="InterPro" id="IPR041711">
    <property type="entry name" value="Met-tRNA-FMT_N"/>
</dbReference>
<evidence type="ECO:0000256" key="2">
    <source>
        <dbReference type="ARBA" id="ARBA00012261"/>
    </source>
</evidence>
<evidence type="ECO:0000256" key="3">
    <source>
        <dbReference type="ARBA" id="ARBA00022679"/>
    </source>
</evidence>
<keyword evidence="3 5" id="KW-0808">Transferase</keyword>
<dbReference type="InterPro" id="IPR036477">
    <property type="entry name" value="Formyl_transf_N_sf"/>
</dbReference>
<keyword evidence="4 5" id="KW-0648">Protein biosynthesis</keyword>
<dbReference type="EC" id="2.1.2.9" evidence="2 5"/>
<evidence type="ECO:0000259" key="7">
    <source>
        <dbReference type="Pfam" id="PF02911"/>
    </source>
</evidence>
<dbReference type="InterPro" id="IPR011034">
    <property type="entry name" value="Formyl_transferase-like_C_sf"/>
</dbReference>
<evidence type="ECO:0000256" key="4">
    <source>
        <dbReference type="ARBA" id="ARBA00022917"/>
    </source>
</evidence>
<dbReference type="InterPro" id="IPR002376">
    <property type="entry name" value="Formyl_transf_N"/>
</dbReference>
<dbReference type="Pfam" id="PF02911">
    <property type="entry name" value="Formyl_trans_C"/>
    <property type="match status" value="1"/>
</dbReference>
<feature type="domain" description="Formyl transferase C-terminal" evidence="7">
    <location>
        <begin position="201"/>
        <end position="276"/>
    </location>
</feature>
<dbReference type="OrthoDB" id="9802815at2"/>
<comment type="function">
    <text evidence="5">Attaches a formyl group to the free amino group of methionyl-tRNA(fMet). The formyl group appears to play a dual role in the initiator identity of N-formylmethionyl-tRNA by promoting its recognition by IF2 and preventing the misappropriation of this tRNA by the elongation apparatus.</text>
</comment>
<dbReference type="AlphaFoldDB" id="A0A0F5H0E0"/>
<dbReference type="CDD" id="cd08646">
    <property type="entry name" value="FMT_core_Met-tRNA-FMT_N"/>
    <property type="match status" value="1"/>
</dbReference>
<reference evidence="8 9" key="1">
    <citation type="submission" date="2015-03" db="EMBL/GenBank/DDBJ databases">
        <title>Genome sequence of Mycoplasma meleagridis strain ATCC 25294.</title>
        <authorList>
            <person name="Yacoub E."/>
            <person name="Blanchard A."/>
            <person name="Sirand-Pugnet P."/>
            <person name="Mardassi B.B.A."/>
        </authorList>
    </citation>
    <scope>NUCLEOTIDE SEQUENCE [LARGE SCALE GENOMIC DNA]</scope>
    <source>
        <strain evidence="8 9">ATCC 25294</strain>
    </source>
</reference>
<dbReference type="NCBIfam" id="TIGR00460">
    <property type="entry name" value="fmt"/>
    <property type="match status" value="1"/>
</dbReference>
<dbReference type="PATRIC" id="fig|1264554.4.peg.164"/>
<evidence type="ECO:0000256" key="5">
    <source>
        <dbReference type="HAMAP-Rule" id="MF_00182"/>
    </source>
</evidence>
<dbReference type="EMBL" id="JZXN01000017">
    <property type="protein sequence ID" value="KKB26749.1"/>
    <property type="molecule type" value="Genomic_DNA"/>
</dbReference>
<evidence type="ECO:0000256" key="1">
    <source>
        <dbReference type="ARBA" id="ARBA00010699"/>
    </source>
</evidence>
<name>A0A0F5H0E0_9BACT</name>
<dbReference type="PANTHER" id="PTHR11138">
    <property type="entry name" value="METHIONYL-TRNA FORMYLTRANSFERASE"/>
    <property type="match status" value="1"/>
</dbReference>
<comment type="caution">
    <text evidence="8">The sequence shown here is derived from an EMBL/GenBank/DDBJ whole genome shotgun (WGS) entry which is preliminary data.</text>
</comment>
<dbReference type="HAMAP" id="MF_00182">
    <property type="entry name" value="Formyl_trans"/>
    <property type="match status" value="1"/>
</dbReference>